<dbReference type="GO" id="GO:0005509">
    <property type="term" value="F:calcium ion binding"/>
    <property type="evidence" value="ECO:0007669"/>
    <property type="project" value="InterPro"/>
</dbReference>
<evidence type="ECO:0000313" key="6">
    <source>
        <dbReference type="Proteomes" id="UP000789595"/>
    </source>
</evidence>
<dbReference type="InterPro" id="IPR011992">
    <property type="entry name" value="EF-hand-dom_pair"/>
</dbReference>
<evidence type="ECO:0000256" key="2">
    <source>
        <dbReference type="SAM" id="Coils"/>
    </source>
</evidence>
<keyword evidence="2" id="KW-0175">Coiled coil</keyword>
<feature type="domain" description="EF-hand" evidence="4">
    <location>
        <begin position="691"/>
        <end position="726"/>
    </location>
</feature>
<dbReference type="InterPro" id="IPR018247">
    <property type="entry name" value="EF_Hand_1_Ca_BS"/>
</dbReference>
<protein>
    <recommendedName>
        <fullName evidence="4">EF-hand domain-containing protein</fullName>
    </recommendedName>
</protein>
<sequence length="824" mass="90545">MVTARQIQQLTRQRLEGTVPSYPEQWLEGPMVRRERRIMNRGGILYGRRAKTLPRLKPGGSAEAPAAAKKKPTDADARLAGPSAEEKRARTERALAVIAAGGGADDHALRLPVRPLAWPRGRDEQLQTVRAIKRMLRELDAHLKSASSTLSEALPRRSVTGDGLVSVATLHAWLRSLTRAADEKRGGGARTAFDDDARFERRAEAVRKEYAKGAPLPPAVVRAMVALLDGGGTGVVALRDLVECFRVATRLAIDADAEAPAPRGEATDEAKEERAKDAAAVEDAAVEDDEPVDPELAWWIDEEAEAAAARAKADADAALDKADDPAPSLAAGGAYGAVTEADVHELVDVLFSEHDELLIEELERATRALRRAWAVAHAGHRYGYANEEDAARAESLLEASYAHQPGDSAFLPAPGEDEAPFAAGPPLHASRIFAALEHYLFAREGMRFMEFVKLHCLPCGSLFNEGRGVADAFATVHEVRHVLCRLFDASSRADAARSARDAYKAARERLDALEDAARQPSASTFERHMRRSGLDAAFRKVDALIQRRGMKLKEVCELLDQDGEGRCDSSRLAAFLQAVGVRKPPPSYEIARRKHAEREAAAAAAAAERRREEADFAARMRAAEESGCVASFALMDRYFSRYQLKAEDIWTHGRAKKTTGLDRAAESHEDDSDAVGPDEFHRMLQTAKVHLSSEQVARLVAYLDTDGSGKIEHRELQAAMLDYRRFKRAKQRLELQRAERERRLFLDRQVLVLLQYLVLVGGARDAPGDAGEDQPEQFIEVAEFQRAIGRASHLPIAQYLRGVRERLHSGAYRGLAELRSSAAT</sequence>
<dbReference type="EMBL" id="CAKKNE010000003">
    <property type="protein sequence ID" value="CAH0372698.1"/>
    <property type="molecule type" value="Genomic_DNA"/>
</dbReference>
<evidence type="ECO:0000313" key="5">
    <source>
        <dbReference type="EMBL" id="CAH0372698.1"/>
    </source>
</evidence>
<dbReference type="Proteomes" id="UP000789595">
    <property type="component" value="Unassembled WGS sequence"/>
</dbReference>
<dbReference type="OrthoDB" id="206480at2759"/>
<evidence type="ECO:0000259" key="4">
    <source>
        <dbReference type="PROSITE" id="PS50222"/>
    </source>
</evidence>
<reference evidence="5" key="1">
    <citation type="submission" date="2021-11" db="EMBL/GenBank/DDBJ databases">
        <authorList>
            <consortium name="Genoscope - CEA"/>
            <person name="William W."/>
        </authorList>
    </citation>
    <scope>NUCLEOTIDE SEQUENCE</scope>
</reference>
<comment type="caution">
    <text evidence="5">The sequence shown here is derived from an EMBL/GenBank/DDBJ whole genome shotgun (WGS) entry which is preliminary data.</text>
</comment>
<dbReference type="AlphaFoldDB" id="A0A8J2SIH8"/>
<dbReference type="SUPFAM" id="SSF47473">
    <property type="entry name" value="EF-hand"/>
    <property type="match status" value="1"/>
</dbReference>
<dbReference type="Gene3D" id="1.10.238.10">
    <property type="entry name" value="EF-hand"/>
    <property type="match status" value="1"/>
</dbReference>
<keyword evidence="6" id="KW-1185">Reference proteome</keyword>
<keyword evidence="1" id="KW-0106">Calcium</keyword>
<evidence type="ECO:0000256" key="3">
    <source>
        <dbReference type="SAM" id="MobiDB-lite"/>
    </source>
</evidence>
<dbReference type="InterPro" id="IPR002048">
    <property type="entry name" value="EF_hand_dom"/>
</dbReference>
<feature type="region of interest" description="Disordered" evidence="3">
    <location>
        <begin position="49"/>
        <end position="88"/>
    </location>
</feature>
<feature type="coiled-coil region" evidence="2">
    <location>
        <begin position="716"/>
        <end position="748"/>
    </location>
</feature>
<evidence type="ECO:0000256" key="1">
    <source>
        <dbReference type="ARBA" id="ARBA00022837"/>
    </source>
</evidence>
<dbReference type="PROSITE" id="PS50222">
    <property type="entry name" value="EF_HAND_2"/>
    <property type="match status" value="1"/>
</dbReference>
<accession>A0A8J2SIH8</accession>
<name>A0A8J2SIH8_9STRA</name>
<proteinExistence type="predicted"/>
<gene>
    <name evidence="5" type="ORF">PECAL_3P27120</name>
</gene>
<dbReference type="PROSITE" id="PS00018">
    <property type="entry name" value="EF_HAND_1"/>
    <property type="match status" value="1"/>
</dbReference>
<organism evidence="5 6">
    <name type="scientific">Pelagomonas calceolata</name>
    <dbReference type="NCBI Taxonomy" id="35677"/>
    <lineage>
        <taxon>Eukaryota</taxon>
        <taxon>Sar</taxon>
        <taxon>Stramenopiles</taxon>
        <taxon>Ochrophyta</taxon>
        <taxon>Pelagophyceae</taxon>
        <taxon>Pelagomonadales</taxon>
        <taxon>Pelagomonadaceae</taxon>
        <taxon>Pelagomonas</taxon>
    </lineage>
</organism>